<evidence type="ECO:0000313" key="4">
    <source>
        <dbReference type="EnsemblPlants" id="Kaladp0076s0398.1.v1.1"/>
    </source>
</evidence>
<dbReference type="PANTHER" id="PTHR31280">
    <property type="entry name" value="PROTEIN UNC-13 HOMOLOG"/>
    <property type="match status" value="1"/>
</dbReference>
<evidence type="ECO:0000259" key="2">
    <source>
        <dbReference type="PROSITE" id="PS51258"/>
    </source>
</evidence>
<dbReference type="InterPro" id="IPR008528">
    <property type="entry name" value="unc-13_homologue"/>
</dbReference>
<feature type="compositionally biased region" description="Basic residues" evidence="1">
    <location>
        <begin position="1"/>
        <end position="21"/>
    </location>
</feature>
<evidence type="ECO:0000256" key="1">
    <source>
        <dbReference type="SAM" id="MobiDB-lite"/>
    </source>
</evidence>
<dbReference type="PROSITE" id="PS51259">
    <property type="entry name" value="MHD2"/>
    <property type="match status" value="1"/>
</dbReference>
<feature type="region of interest" description="Disordered" evidence="1">
    <location>
        <begin position="1"/>
        <end position="49"/>
    </location>
</feature>
<feature type="compositionally biased region" description="Polar residues" evidence="1">
    <location>
        <begin position="22"/>
        <end position="31"/>
    </location>
</feature>
<dbReference type="EnsemblPlants" id="Kaladp0076s0398.1.v1.1">
    <property type="protein sequence ID" value="Kaladp0076s0398.1.v1.1"/>
    <property type="gene ID" value="Kaladp0076s0398.v1.1"/>
</dbReference>
<accession>A0A7N0UN58</accession>
<feature type="compositionally biased region" description="Low complexity" evidence="1">
    <location>
        <begin position="32"/>
        <end position="49"/>
    </location>
</feature>
<dbReference type="InterPro" id="IPR014772">
    <property type="entry name" value="Munc13_dom-2"/>
</dbReference>
<dbReference type="InterPro" id="IPR014770">
    <property type="entry name" value="Munc13_1"/>
</dbReference>
<dbReference type="PANTHER" id="PTHR31280:SF1">
    <property type="entry name" value="OS03G0138600 PROTEIN"/>
    <property type="match status" value="1"/>
</dbReference>
<dbReference type="Pfam" id="PF25761">
    <property type="entry name" value="TPR_PATROL1"/>
    <property type="match status" value="1"/>
</dbReference>
<dbReference type="AlphaFoldDB" id="A0A7N0UN58"/>
<feature type="domain" description="MHD1" evidence="2">
    <location>
        <begin position="473"/>
        <end position="615"/>
    </location>
</feature>
<evidence type="ECO:0000259" key="3">
    <source>
        <dbReference type="PROSITE" id="PS51259"/>
    </source>
</evidence>
<dbReference type="Gramene" id="Kaladp0076s0398.1.v1.1">
    <property type="protein sequence ID" value="Kaladp0076s0398.1.v1.1"/>
    <property type="gene ID" value="Kaladp0076s0398.v1.1"/>
</dbReference>
<protein>
    <submittedName>
        <fullName evidence="4">Uncharacterized protein</fullName>
    </submittedName>
</protein>
<dbReference type="OMA" id="QPMMART"/>
<organism evidence="4 5">
    <name type="scientific">Kalanchoe fedtschenkoi</name>
    <name type="common">Lavender scallops</name>
    <name type="synonym">South American air plant</name>
    <dbReference type="NCBI Taxonomy" id="63787"/>
    <lineage>
        <taxon>Eukaryota</taxon>
        <taxon>Viridiplantae</taxon>
        <taxon>Streptophyta</taxon>
        <taxon>Embryophyta</taxon>
        <taxon>Tracheophyta</taxon>
        <taxon>Spermatophyta</taxon>
        <taxon>Magnoliopsida</taxon>
        <taxon>eudicotyledons</taxon>
        <taxon>Gunneridae</taxon>
        <taxon>Pentapetalae</taxon>
        <taxon>Saxifragales</taxon>
        <taxon>Crassulaceae</taxon>
        <taxon>Kalanchoe</taxon>
    </lineage>
</organism>
<keyword evidence="5" id="KW-1185">Reference proteome</keyword>
<sequence length="930" mass="104021">MAVTSKVKRSLGLKMLKRSPSKRTSSMSHQNGSMPSSPGSPGGSTLSPGAAFLMHVSRQRRPLTSAELMRQQMKVTEYSDNRLRKTLLRTLVGQMGRRAETIILPLELLRHLKPSEFSSSHEYHMWQRRQLKILETGLLIHPSIPLDKSNSFAIRLQEIIQSSETKPIDTSKNSEMMRTLCNSVVSLAWRSADGSPTEVCHWADGYPFNIHLYISLLHSIFDLRDETMVVDEVDELLELIKKTWSTLGIGRAMHNLCFAWTLFQQYILTSQLEPDLLGAALVMMNEVAADAAKRTDKEAAYLKMLPQALGFIKSWCEKKLMSYHDYYQRGNAAVLEHLVPLALTATKILNCGDVSVFELTGQEKGSWEEPAVDPTRHRVDHYIRSSIRNAFVKILQSDQIIKLKADGEESELLVQLANEVEDLTLKEKECFSNVLRKWHPVSGGVAAVTLHTCYGAELRRYLSGVTSLTKATVAVLERAGKLEKVLLQIMAEESESCGEGGKGVIRELSPFEVDSVVLRLLRKWIVAKLTEVKDCVDRAKETESWNPSSKIEPFAHSGMELVRIAQEAVDAFFENPIPISENLVHDLADGLQILFQDYTAFVSSCGSKQNYIPALPPLTRCGRDSKLRKLLKKARPCHVGIEGEYPSTGLNEGIHPRQSMSRGTQRLYVRLNTLHYLQTSLNSLDKTLTLAPRVVPSNRFNSSKHRHNGISTSYFGAAQASIQTAIQHVAEVAGYRLTFLDSNSVFCDSLYVGGVANARIWPALRLLKQNLTLLCVIVTDKAQPLAVKEVMKASFEGYLTVLLAGGPSRLYCKSDNQMIAEDFDNLKRVFAACGEGLLSENVVEHEASVVEGVLELMGQSTEQLMEEFCIATCETSGIALLSSDNKLPMPPTTGRWNRSDPNTILRVLCYRKDRLANHFLKKTFQLARKR</sequence>
<evidence type="ECO:0000313" key="5">
    <source>
        <dbReference type="Proteomes" id="UP000594263"/>
    </source>
</evidence>
<dbReference type="PROSITE" id="PS51258">
    <property type="entry name" value="MHD1"/>
    <property type="match status" value="1"/>
</dbReference>
<name>A0A7N0UN58_KALFE</name>
<reference evidence="4" key="1">
    <citation type="submission" date="2021-01" db="UniProtKB">
        <authorList>
            <consortium name="EnsemblPlants"/>
        </authorList>
    </citation>
    <scope>IDENTIFICATION</scope>
</reference>
<dbReference type="Proteomes" id="UP000594263">
    <property type="component" value="Unplaced"/>
</dbReference>
<feature type="domain" description="MHD2" evidence="3">
    <location>
        <begin position="757"/>
        <end position="868"/>
    </location>
</feature>
<dbReference type="InterPro" id="IPR057984">
    <property type="entry name" value="PATROL1_C"/>
</dbReference>
<proteinExistence type="predicted"/>